<dbReference type="NCBIfam" id="TIGR00135">
    <property type="entry name" value="gatC"/>
    <property type="match status" value="1"/>
</dbReference>
<organism evidence="2 3">
    <name type="scientific">Candidatus Beckwithbacteria bacterium CG10_big_fil_rev_8_21_14_0_10_34_10</name>
    <dbReference type="NCBI Taxonomy" id="1974495"/>
    <lineage>
        <taxon>Bacteria</taxon>
        <taxon>Candidatus Beckwithiibacteriota</taxon>
    </lineage>
</organism>
<keyword evidence="1" id="KW-0547">Nucleotide-binding</keyword>
<dbReference type="AlphaFoldDB" id="A0A2H0WAC0"/>
<dbReference type="InterPro" id="IPR003837">
    <property type="entry name" value="GatC"/>
</dbReference>
<evidence type="ECO:0000313" key="2">
    <source>
        <dbReference type="EMBL" id="PIS09602.1"/>
    </source>
</evidence>
<dbReference type="SUPFAM" id="SSF141000">
    <property type="entry name" value="Glu-tRNAGln amidotransferase C subunit"/>
    <property type="match status" value="1"/>
</dbReference>
<comment type="caution">
    <text evidence="2">The sequence shown here is derived from an EMBL/GenBank/DDBJ whole genome shotgun (WGS) entry which is preliminary data.</text>
</comment>
<dbReference type="EC" id="6.3.5.-" evidence="1"/>
<keyword evidence="1" id="KW-0648">Protein biosynthesis</keyword>
<keyword evidence="1" id="KW-0067">ATP-binding</keyword>
<name>A0A2H0WAC0_9BACT</name>
<evidence type="ECO:0000313" key="3">
    <source>
        <dbReference type="Proteomes" id="UP000230093"/>
    </source>
</evidence>
<comment type="catalytic activity">
    <reaction evidence="1">
        <text>L-glutamyl-tRNA(Gln) + L-glutamine + ATP + H2O = L-glutaminyl-tRNA(Gln) + L-glutamate + ADP + phosphate + H(+)</text>
        <dbReference type="Rhea" id="RHEA:17521"/>
        <dbReference type="Rhea" id="RHEA-COMP:9681"/>
        <dbReference type="Rhea" id="RHEA-COMP:9684"/>
        <dbReference type="ChEBI" id="CHEBI:15377"/>
        <dbReference type="ChEBI" id="CHEBI:15378"/>
        <dbReference type="ChEBI" id="CHEBI:29985"/>
        <dbReference type="ChEBI" id="CHEBI:30616"/>
        <dbReference type="ChEBI" id="CHEBI:43474"/>
        <dbReference type="ChEBI" id="CHEBI:58359"/>
        <dbReference type="ChEBI" id="CHEBI:78520"/>
        <dbReference type="ChEBI" id="CHEBI:78521"/>
        <dbReference type="ChEBI" id="CHEBI:456216"/>
    </reaction>
</comment>
<dbReference type="GO" id="GO:0006450">
    <property type="term" value="P:regulation of translational fidelity"/>
    <property type="evidence" value="ECO:0007669"/>
    <property type="project" value="InterPro"/>
</dbReference>
<dbReference type="PANTHER" id="PTHR15004">
    <property type="entry name" value="GLUTAMYL-TRNA(GLN) AMIDOTRANSFERASE SUBUNIT C, MITOCHONDRIAL"/>
    <property type="match status" value="1"/>
</dbReference>
<sequence>MKKSNKKILSEKQVLHIAKLANLELTSKEVLKFQSQLSEILNYIKVLKRVETNNIKPTSQVTGLKNVFREDKIISSLTQKYALENSKKKTKDYFKVKAIF</sequence>
<dbReference type="EMBL" id="PEZT01000001">
    <property type="protein sequence ID" value="PIS09602.1"/>
    <property type="molecule type" value="Genomic_DNA"/>
</dbReference>
<proteinExistence type="inferred from homology"/>
<reference evidence="3" key="1">
    <citation type="submission" date="2017-09" db="EMBL/GenBank/DDBJ databases">
        <title>Depth-based differentiation of microbial function through sediment-hosted aquifers and enrichment of novel symbionts in the deep terrestrial subsurface.</title>
        <authorList>
            <person name="Probst A.J."/>
            <person name="Ladd B."/>
            <person name="Jarett J.K."/>
            <person name="Geller-Mcgrath D.E."/>
            <person name="Sieber C.M.K."/>
            <person name="Emerson J.B."/>
            <person name="Anantharaman K."/>
            <person name="Thomas B.C."/>
            <person name="Malmstrom R."/>
            <person name="Stieglmeier M."/>
            <person name="Klingl A."/>
            <person name="Woyke T."/>
            <person name="Ryan C.M."/>
            <person name="Banfield J.F."/>
        </authorList>
    </citation>
    <scope>NUCLEOTIDE SEQUENCE [LARGE SCALE GENOMIC DNA]</scope>
</reference>
<dbReference type="GO" id="GO:0006412">
    <property type="term" value="P:translation"/>
    <property type="evidence" value="ECO:0007669"/>
    <property type="project" value="UniProtKB-UniRule"/>
</dbReference>
<comment type="similarity">
    <text evidence="1">Belongs to the GatC family.</text>
</comment>
<keyword evidence="1" id="KW-0436">Ligase</keyword>
<dbReference type="Gene3D" id="1.10.20.60">
    <property type="entry name" value="Glu-tRNAGln amidotransferase C subunit, N-terminal domain"/>
    <property type="match status" value="1"/>
</dbReference>
<dbReference type="GO" id="GO:0050567">
    <property type="term" value="F:glutaminyl-tRNA synthase (glutamine-hydrolyzing) activity"/>
    <property type="evidence" value="ECO:0007669"/>
    <property type="project" value="UniProtKB-UniRule"/>
</dbReference>
<dbReference type="GO" id="GO:0070681">
    <property type="term" value="P:glutaminyl-tRNAGln biosynthesis via transamidation"/>
    <property type="evidence" value="ECO:0007669"/>
    <property type="project" value="TreeGrafter"/>
</dbReference>
<dbReference type="Proteomes" id="UP000230093">
    <property type="component" value="Unassembled WGS sequence"/>
</dbReference>
<comment type="subunit">
    <text evidence="1">Heterotrimer of A, B and C subunits.</text>
</comment>
<dbReference type="Pfam" id="PF02686">
    <property type="entry name" value="GatC"/>
    <property type="match status" value="1"/>
</dbReference>
<evidence type="ECO:0000256" key="1">
    <source>
        <dbReference type="HAMAP-Rule" id="MF_00122"/>
    </source>
</evidence>
<comment type="function">
    <text evidence="1">Allows the formation of correctly charged Asn-tRNA(Asn) or Gln-tRNA(Gln) through the transamidation of misacylated Asp-tRNA(Asn) or Glu-tRNA(Gln) in organisms which lack either or both of asparaginyl-tRNA or glutaminyl-tRNA synthetases. The reaction takes place in the presence of glutamine and ATP through an activated phospho-Asp-tRNA(Asn) or phospho-Glu-tRNA(Gln).</text>
</comment>
<accession>A0A2H0WAC0</accession>
<keyword evidence="2" id="KW-0808">Transferase</keyword>
<dbReference type="GO" id="GO:0050566">
    <property type="term" value="F:asparaginyl-tRNA synthase (glutamine-hydrolyzing) activity"/>
    <property type="evidence" value="ECO:0007669"/>
    <property type="project" value="RHEA"/>
</dbReference>
<dbReference type="InterPro" id="IPR036113">
    <property type="entry name" value="Asp/Glu-ADT_sf_sub_c"/>
</dbReference>
<dbReference type="GO" id="GO:0016740">
    <property type="term" value="F:transferase activity"/>
    <property type="evidence" value="ECO:0007669"/>
    <property type="project" value="UniProtKB-KW"/>
</dbReference>
<dbReference type="GO" id="GO:0005524">
    <property type="term" value="F:ATP binding"/>
    <property type="evidence" value="ECO:0007669"/>
    <property type="project" value="UniProtKB-KW"/>
</dbReference>
<comment type="catalytic activity">
    <reaction evidence="1">
        <text>L-aspartyl-tRNA(Asn) + L-glutamine + ATP + H2O = L-asparaginyl-tRNA(Asn) + L-glutamate + ADP + phosphate + 2 H(+)</text>
        <dbReference type="Rhea" id="RHEA:14513"/>
        <dbReference type="Rhea" id="RHEA-COMP:9674"/>
        <dbReference type="Rhea" id="RHEA-COMP:9677"/>
        <dbReference type="ChEBI" id="CHEBI:15377"/>
        <dbReference type="ChEBI" id="CHEBI:15378"/>
        <dbReference type="ChEBI" id="CHEBI:29985"/>
        <dbReference type="ChEBI" id="CHEBI:30616"/>
        <dbReference type="ChEBI" id="CHEBI:43474"/>
        <dbReference type="ChEBI" id="CHEBI:58359"/>
        <dbReference type="ChEBI" id="CHEBI:78515"/>
        <dbReference type="ChEBI" id="CHEBI:78516"/>
        <dbReference type="ChEBI" id="CHEBI:456216"/>
    </reaction>
</comment>
<dbReference type="PANTHER" id="PTHR15004:SF0">
    <property type="entry name" value="GLUTAMYL-TRNA(GLN) AMIDOTRANSFERASE SUBUNIT C, MITOCHONDRIAL"/>
    <property type="match status" value="1"/>
</dbReference>
<gene>
    <name evidence="1" type="primary">gatC</name>
    <name evidence="2" type="ORF">COT75_00145</name>
</gene>
<dbReference type="HAMAP" id="MF_00122">
    <property type="entry name" value="GatC"/>
    <property type="match status" value="1"/>
</dbReference>
<protein>
    <recommendedName>
        <fullName evidence="1">Aspartyl/glutamyl-tRNA(Asn/Gln) amidotransferase subunit C</fullName>
        <shortName evidence="1">Asp/Glu-ADT subunit C</shortName>
        <ecNumber evidence="1">6.3.5.-</ecNumber>
    </recommendedName>
</protein>